<accession>A0AAV4N9L0</accession>
<reference evidence="1 2" key="1">
    <citation type="submission" date="2021-06" db="EMBL/GenBank/DDBJ databases">
        <title>Caerostris extrusa draft genome.</title>
        <authorList>
            <person name="Kono N."/>
            <person name="Arakawa K."/>
        </authorList>
    </citation>
    <scope>NUCLEOTIDE SEQUENCE [LARGE SCALE GENOMIC DNA]</scope>
</reference>
<protein>
    <submittedName>
        <fullName evidence="1">Uncharacterized protein</fullName>
    </submittedName>
</protein>
<organism evidence="1 2">
    <name type="scientific">Caerostris extrusa</name>
    <name type="common">Bark spider</name>
    <name type="synonym">Caerostris bankana</name>
    <dbReference type="NCBI Taxonomy" id="172846"/>
    <lineage>
        <taxon>Eukaryota</taxon>
        <taxon>Metazoa</taxon>
        <taxon>Ecdysozoa</taxon>
        <taxon>Arthropoda</taxon>
        <taxon>Chelicerata</taxon>
        <taxon>Arachnida</taxon>
        <taxon>Araneae</taxon>
        <taxon>Araneomorphae</taxon>
        <taxon>Entelegynae</taxon>
        <taxon>Araneoidea</taxon>
        <taxon>Araneidae</taxon>
        <taxon>Caerostris</taxon>
    </lineage>
</organism>
<dbReference type="AlphaFoldDB" id="A0AAV4N9L0"/>
<gene>
    <name evidence="1" type="ORF">CEXT_382191</name>
</gene>
<proteinExistence type="predicted"/>
<evidence type="ECO:0000313" key="1">
    <source>
        <dbReference type="EMBL" id="GIX80381.1"/>
    </source>
</evidence>
<keyword evidence="2" id="KW-1185">Reference proteome</keyword>
<comment type="caution">
    <text evidence="1">The sequence shown here is derived from an EMBL/GenBank/DDBJ whole genome shotgun (WGS) entry which is preliminary data.</text>
</comment>
<sequence>MDDTFEKARAQKKKKVQYDDGWDKRKKDFLKLPGGMLGEHVDDSIYLDKNQPLNALLADAADLKMKIDSRFEVIFHMDCSSRQDSLESKKNFHDTSVTDGYFCKREIKKPD</sequence>
<evidence type="ECO:0000313" key="2">
    <source>
        <dbReference type="Proteomes" id="UP001054945"/>
    </source>
</evidence>
<dbReference type="Proteomes" id="UP001054945">
    <property type="component" value="Unassembled WGS sequence"/>
</dbReference>
<dbReference type="EMBL" id="BPLR01003025">
    <property type="protein sequence ID" value="GIX80381.1"/>
    <property type="molecule type" value="Genomic_DNA"/>
</dbReference>
<name>A0AAV4N9L0_CAEEX</name>